<protein>
    <submittedName>
        <fullName evidence="2">Nuclear transport factor 2 family protein</fullName>
    </submittedName>
</protein>
<evidence type="ECO:0000259" key="1">
    <source>
        <dbReference type="Pfam" id="PF12680"/>
    </source>
</evidence>
<name>A0A6L6Y086_9ACTN</name>
<dbReference type="InterPro" id="IPR037401">
    <property type="entry name" value="SnoaL-like"/>
</dbReference>
<gene>
    <name evidence="2" type="ORF">GON03_17550</name>
</gene>
<dbReference type="RefSeq" id="WP_157344225.1">
    <property type="nucleotide sequence ID" value="NZ_WSEK01000004.1"/>
</dbReference>
<keyword evidence="3" id="KW-1185">Reference proteome</keyword>
<reference evidence="2 3" key="1">
    <citation type="submission" date="2019-12" db="EMBL/GenBank/DDBJ databases">
        <authorList>
            <person name="Huq M.A."/>
        </authorList>
    </citation>
    <scope>NUCLEOTIDE SEQUENCE [LARGE SCALE GENOMIC DNA]</scope>
    <source>
        <strain evidence="2 3">MAH-18</strain>
    </source>
</reference>
<dbReference type="EMBL" id="WSEK01000004">
    <property type="protein sequence ID" value="MVQ50995.1"/>
    <property type="molecule type" value="Genomic_DNA"/>
</dbReference>
<dbReference type="Gene3D" id="3.10.450.50">
    <property type="match status" value="1"/>
</dbReference>
<accession>A0A6L6Y086</accession>
<dbReference type="SUPFAM" id="SSF54427">
    <property type="entry name" value="NTF2-like"/>
    <property type="match status" value="1"/>
</dbReference>
<evidence type="ECO:0000313" key="2">
    <source>
        <dbReference type="EMBL" id="MVQ50995.1"/>
    </source>
</evidence>
<dbReference type="InterPro" id="IPR032710">
    <property type="entry name" value="NTF2-like_dom_sf"/>
</dbReference>
<organism evidence="2 3">
    <name type="scientific">Nocardioides agri</name>
    <dbReference type="NCBI Taxonomy" id="2682843"/>
    <lineage>
        <taxon>Bacteria</taxon>
        <taxon>Bacillati</taxon>
        <taxon>Actinomycetota</taxon>
        <taxon>Actinomycetes</taxon>
        <taxon>Propionibacteriales</taxon>
        <taxon>Nocardioidaceae</taxon>
        <taxon>Nocardioides</taxon>
    </lineage>
</organism>
<feature type="domain" description="SnoaL-like" evidence="1">
    <location>
        <begin position="6"/>
        <end position="107"/>
    </location>
</feature>
<comment type="caution">
    <text evidence="2">The sequence shown here is derived from an EMBL/GenBank/DDBJ whole genome shotgun (WGS) entry which is preliminary data.</text>
</comment>
<dbReference type="Proteomes" id="UP000473525">
    <property type="component" value="Unassembled WGS sequence"/>
</dbReference>
<dbReference type="AlphaFoldDB" id="A0A6L6Y086"/>
<evidence type="ECO:0000313" key="3">
    <source>
        <dbReference type="Proteomes" id="UP000473525"/>
    </source>
</evidence>
<proteinExistence type="predicted"/>
<dbReference type="Pfam" id="PF12680">
    <property type="entry name" value="SnoaL_2"/>
    <property type="match status" value="1"/>
</dbReference>
<sequence length="137" mass="15004">MATMLERLRDATNAHDVGLLASLFDEGYRSTQPLHPGRGFGGSSQVLENWSSVFEGVPDFDSELVASVVAGETEWGEWSWRGHYLDGSPFAMRGVTILLIRDGLVVEGRLYMEPVETDGGDIAAAVQELYRPPPPSH</sequence>